<feature type="compositionally biased region" description="Low complexity" evidence="1">
    <location>
        <begin position="56"/>
        <end position="67"/>
    </location>
</feature>
<evidence type="ECO:0000313" key="3">
    <source>
        <dbReference type="WBParaSite" id="sdigi.contig21.g1795.t1"/>
    </source>
</evidence>
<name>A0A915PRD1_9BILA</name>
<feature type="region of interest" description="Disordered" evidence="1">
    <location>
        <begin position="223"/>
        <end position="269"/>
    </location>
</feature>
<sequence>MEIEKPVLQQPTTGLLKCYPNLSFSPSLSVLHHHQDTNETKTTRKVSNVTDDADGVDSGNDNDNNNDSSRRRNRILLKEAKGEKEDGDDRNRPSIAFKQPTTDYDIQHGQIIAAAAVPDLDCPEFSSFKHRFSPLPSEILGRDHNFVAFKWSQNLSDNGASPNTIQEETMEAEKRDSLNLREKTKHLTSSYSSIFQHHHRRSVTLATMPPSILQSPEILDLIPSFNGNNSDMHDKDTNTLSSQDKTPDEKRPRIERPRARYPNSTRRTSAPACLWSAPSLLPDQHSKSAPSTLHDNLVSLHKLLAKHRPIPENVTTFNFDPSAASDNAPVLLPETSSATIAPHFQATRAAPPPPSLTTWQWLRGRRKDGIMA</sequence>
<evidence type="ECO:0000256" key="1">
    <source>
        <dbReference type="SAM" id="MobiDB-lite"/>
    </source>
</evidence>
<evidence type="ECO:0000313" key="2">
    <source>
        <dbReference type="Proteomes" id="UP000887581"/>
    </source>
</evidence>
<dbReference type="Proteomes" id="UP000887581">
    <property type="component" value="Unplaced"/>
</dbReference>
<keyword evidence="2" id="KW-1185">Reference proteome</keyword>
<proteinExistence type="predicted"/>
<protein>
    <submittedName>
        <fullName evidence="3">Uncharacterized protein</fullName>
    </submittedName>
</protein>
<feature type="region of interest" description="Disordered" evidence="1">
    <location>
        <begin position="35"/>
        <end position="102"/>
    </location>
</feature>
<organism evidence="2 3">
    <name type="scientific">Setaria digitata</name>
    <dbReference type="NCBI Taxonomy" id="48799"/>
    <lineage>
        <taxon>Eukaryota</taxon>
        <taxon>Metazoa</taxon>
        <taxon>Ecdysozoa</taxon>
        <taxon>Nematoda</taxon>
        <taxon>Chromadorea</taxon>
        <taxon>Rhabditida</taxon>
        <taxon>Spirurina</taxon>
        <taxon>Spiruromorpha</taxon>
        <taxon>Filarioidea</taxon>
        <taxon>Setariidae</taxon>
        <taxon>Setaria</taxon>
    </lineage>
</organism>
<feature type="compositionally biased region" description="Basic and acidic residues" evidence="1">
    <location>
        <begin position="245"/>
        <end position="258"/>
    </location>
</feature>
<reference evidence="3" key="1">
    <citation type="submission" date="2022-11" db="UniProtKB">
        <authorList>
            <consortium name="WormBaseParasite"/>
        </authorList>
    </citation>
    <scope>IDENTIFICATION</scope>
</reference>
<feature type="compositionally biased region" description="Basic and acidic residues" evidence="1">
    <location>
        <begin position="76"/>
        <end position="92"/>
    </location>
</feature>
<dbReference type="WBParaSite" id="sdigi.contig21.g1795.t1">
    <property type="protein sequence ID" value="sdigi.contig21.g1795.t1"/>
    <property type="gene ID" value="sdigi.contig21.g1795"/>
</dbReference>
<accession>A0A915PRD1</accession>
<dbReference type="AlphaFoldDB" id="A0A915PRD1"/>